<dbReference type="Gene3D" id="1.10.1280.10">
    <property type="entry name" value="Di-copper center containing domain from catechol oxidase"/>
    <property type="match status" value="1"/>
</dbReference>
<dbReference type="InterPro" id="IPR008922">
    <property type="entry name" value="Di-copper_centre_dom_sf"/>
</dbReference>
<evidence type="ECO:0000313" key="11">
    <source>
        <dbReference type="Proteomes" id="UP000750711"/>
    </source>
</evidence>
<dbReference type="InterPro" id="IPR002227">
    <property type="entry name" value="Tyrosinase_Cu-bd"/>
</dbReference>
<evidence type="ECO:0000259" key="9">
    <source>
        <dbReference type="PROSITE" id="PS00498"/>
    </source>
</evidence>
<dbReference type="PROSITE" id="PS00498">
    <property type="entry name" value="TYROSINASE_2"/>
    <property type="match status" value="1"/>
</dbReference>
<evidence type="ECO:0000256" key="7">
    <source>
        <dbReference type="ARBA" id="ARBA00048881"/>
    </source>
</evidence>
<accession>A0A9P8RRY3</accession>
<dbReference type="EC" id="1.14.18.1" evidence="2"/>
<feature type="domain" description="Tyrosinase copper-binding" evidence="8">
    <location>
        <begin position="91"/>
        <end position="108"/>
    </location>
</feature>
<evidence type="ECO:0000256" key="6">
    <source>
        <dbReference type="ARBA" id="ARBA00048233"/>
    </source>
</evidence>
<evidence type="ECO:0000256" key="2">
    <source>
        <dbReference type="ARBA" id="ARBA00011906"/>
    </source>
</evidence>
<evidence type="ECO:0000256" key="5">
    <source>
        <dbReference type="ARBA" id="ARBA00023101"/>
    </source>
</evidence>
<protein>
    <recommendedName>
        <fullName evidence="2">tyrosinase</fullName>
        <ecNumber evidence="2">1.14.18.1</ecNumber>
    </recommendedName>
</protein>
<dbReference type="SUPFAM" id="SSF48056">
    <property type="entry name" value="Di-copper centre-containing domain"/>
    <property type="match status" value="1"/>
</dbReference>
<evidence type="ECO:0000259" key="8">
    <source>
        <dbReference type="PROSITE" id="PS00497"/>
    </source>
</evidence>
<dbReference type="GO" id="GO:0042438">
    <property type="term" value="P:melanin biosynthetic process"/>
    <property type="evidence" value="ECO:0007669"/>
    <property type="project" value="UniProtKB-KW"/>
</dbReference>
<dbReference type="PANTHER" id="PTHR11474:SF76">
    <property type="entry name" value="SHKT DOMAIN-CONTAINING PROTEIN"/>
    <property type="match status" value="1"/>
</dbReference>
<dbReference type="GO" id="GO:0004503">
    <property type="term" value="F:tyrosinase activity"/>
    <property type="evidence" value="ECO:0007669"/>
    <property type="project" value="UniProtKB-EC"/>
</dbReference>
<evidence type="ECO:0000256" key="3">
    <source>
        <dbReference type="ARBA" id="ARBA00022723"/>
    </source>
</evidence>
<dbReference type="EMBL" id="JAGHQM010000302">
    <property type="protein sequence ID" value="KAH0562726.1"/>
    <property type="molecule type" value="Genomic_DNA"/>
</dbReference>
<reference evidence="10" key="1">
    <citation type="submission" date="2021-03" db="EMBL/GenBank/DDBJ databases">
        <title>Comparative genomics and phylogenomic investigation of the class Geoglossomycetes provide insights into ecological specialization and systematics.</title>
        <authorList>
            <person name="Melie T."/>
            <person name="Pirro S."/>
            <person name="Miller A.N."/>
            <person name="Quandt A."/>
        </authorList>
    </citation>
    <scope>NUCLEOTIDE SEQUENCE</scope>
    <source>
        <strain evidence="10">CAQ_001_2017</strain>
    </source>
</reference>
<dbReference type="GO" id="GO:0046872">
    <property type="term" value="F:metal ion binding"/>
    <property type="evidence" value="ECO:0007669"/>
    <property type="project" value="UniProtKB-KW"/>
</dbReference>
<keyword evidence="11" id="KW-1185">Reference proteome</keyword>
<dbReference type="Pfam" id="PF00264">
    <property type="entry name" value="Tyrosinase"/>
    <property type="match status" value="1"/>
</dbReference>
<evidence type="ECO:0000313" key="10">
    <source>
        <dbReference type="EMBL" id="KAH0562726.1"/>
    </source>
</evidence>
<comment type="catalytic activity">
    <reaction evidence="7">
        <text>L-tyrosine + O2 = L-dopaquinone + H2O</text>
        <dbReference type="Rhea" id="RHEA:18117"/>
        <dbReference type="ChEBI" id="CHEBI:15377"/>
        <dbReference type="ChEBI" id="CHEBI:15379"/>
        <dbReference type="ChEBI" id="CHEBI:57924"/>
        <dbReference type="ChEBI" id="CHEBI:58315"/>
        <dbReference type="EC" id="1.14.18.1"/>
    </reaction>
</comment>
<name>A0A9P8RRY3_9PEZI</name>
<proteinExistence type="inferred from homology"/>
<gene>
    <name evidence="10" type="ORF">GP486_002619</name>
</gene>
<keyword evidence="3" id="KW-0479">Metal-binding</keyword>
<sequence>MSHSALETGNRQKLQKNDQIRIRKDIRSLTQDELDHLINAWIFVQNNEPDPDTLPDNPNTVSFFNIAGFHGEPFRGAGYSSSQWWGGYCNHGNVLFPTWHRAYLLCLENALQQYDKTVSIALPYWNEIDTDGNNPIPKIFLQKTYVFKNGKEVPNPLYSYKLASAIRDRLLPIPDADYSKYKGYNTVRYPFSGLVGTPDVATTDAHNSLMQELNTLKDGTTDSLLQSNVYNWLRATVINDQGVTVGGSTADNYIRSLFAPNYTVFSNTTSAEKWNDDRFDDSSAGGLGTADDAVMPLERPHNAVHLAVGGFEVPGIPSRSYIPDANGDMGENDTASFDPIFFFHHCFIDLVFWAWQTKHNQDTQLDLMEFYPGTNSVDSQGPTPGITGNTWLNLETPLNPFPRNSNASSALLVFLLPEVYVDANQCHRM</sequence>
<evidence type="ECO:0000256" key="1">
    <source>
        <dbReference type="ARBA" id="ARBA00009928"/>
    </source>
</evidence>
<evidence type="ECO:0000256" key="4">
    <source>
        <dbReference type="ARBA" id="ARBA00023008"/>
    </source>
</evidence>
<dbReference type="AlphaFoldDB" id="A0A9P8RRY3"/>
<organism evidence="10 11">
    <name type="scientific">Trichoglossum hirsutum</name>
    <dbReference type="NCBI Taxonomy" id="265104"/>
    <lineage>
        <taxon>Eukaryota</taxon>
        <taxon>Fungi</taxon>
        <taxon>Dikarya</taxon>
        <taxon>Ascomycota</taxon>
        <taxon>Pezizomycotina</taxon>
        <taxon>Geoglossomycetes</taxon>
        <taxon>Geoglossales</taxon>
        <taxon>Geoglossaceae</taxon>
        <taxon>Trichoglossum</taxon>
    </lineage>
</organism>
<dbReference type="InterPro" id="IPR050316">
    <property type="entry name" value="Tyrosinase/Hemocyanin"/>
</dbReference>
<keyword evidence="4" id="KW-0186">Copper</keyword>
<comment type="caution">
    <text evidence="10">The sequence shown here is derived from an EMBL/GenBank/DDBJ whole genome shotgun (WGS) entry which is preliminary data.</text>
</comment>
<dbReference type="Proteomes" id="UP000750711">
    <property type="component" value="Unassembled WGS sequence"/>
</dbReference>
<keyword evidence="5" id="KW-0470">Melanin biosynthesis</keyword>
<comment type="similarity">
    <text evidence="1">Belongs to the tyrosinase family.</text>
</comment>
<feature type="domain" description="Tyrosinase copper-binding" evidence="9">
    <location>
        <begin position="338"/>
        <end position="349"/>
    </location>
</feature>
<comment type="catalytic activity">
    <reaction evidence="6">
        <text>2 L-dopa + O2 = 2 L-dopaquinone + 2 H2O</text>
        <dbReference type="Rhea" id="RHEA:34287"/>
        <dbReference type="ChEBI" id="CHEBI:15377"/>
        <dbReference type="ChEBI" id="CHEBI:15379"/>
        <dbReference type="ChEBI" id="CHEBI:57504"/>
        <dbReference type="ChEBI" id="CHEBI:57924"/>
        <dbReference type="EC" id="1.14.18.1"/>
    </reaction>
</comment>
<dbReference type="PRINTS" id="PR00092">
    <property type="entry name" value="TYROSINASE"/>
</dbReference>
<dbReference type="PANTHER" id="PTHR11474">
    <property type="entry name" value="TYROSINASE FAMILY MEMBER"/>
    <property type="match status" value="1"/>
</dbReference>
<dbReference type="PROSITE" id="PS00497">
    <property type="entry name" value="TYROSINASE_1"/>
    <property type="match status" value="1"/>
</dbReference>